<reference evidence="1 2" key="1">
    <citation type="submission" date="2020-08" db="EMBL/GenBank/DDBJ databases">
        <title>Sequencing the genomes of 1000 actinobacteria strains.</title>
        <authorList>
            <person name="Klenk H.-P."/>
        </authorList>
    </citation>
    <scope>NUCLEOTIDE SEQUENCE [LARGE SCALE GENOMIC DNA]</scope>
    <source>
        <strain evidence="1 2">DSM 45486</strain>
    </source>
</reference>
<dbReference type="EMBL" id="JACHMO010000001">
    <property type="protein sequence ID" value="MBB5800244.1"/>
    <property type="molecule type" value="Genomic_DNA"/>
</dbReference>
<keyword evidence="2" id="KW-1185">Reference proteome</keyword>
<dbReference type="Proteomes" id="UP000552097">
    <property type="component" value="Unassembled WGS sequence"/>
</dbReference>
<evidence type="ECO:0000313" key="2">
    <source>
        <dbReference type="Proteomes" id="UP000552097"/>
    </source>
</evidence>
<sequence length="41" mass="4221">MLAAVGLVVGTLLVDFPVAVAVTLSLVLICSWSATIAPPRR</sequence>
<dbReference type="AlphaFoldDB" id="A0A7W9HE05"/>
<comment type="caution">
    <text evidence="1">The sequence shown here is derived from an EMBL/GenBank/DDBJ whole genome shotgun (WGS) entry which is preliminary data.</text>
</comment>
<name>A0A7W9HE05_9PSEU</name>
<accession>A0A7W9HE05</accession>
<proteinExistence type="predicted"/>
<gene>
    <name evidence="1" type="ORF">F4560_000012</name>
</gene>
<protein>
    <submittedName>
        <fullName evidence="1">Uncharacterized protein</fullName>
    </submittedName>
</protein>
<evidence type="ECO:0000313" key="1">
    <source>
        <dbReference type="EMBL" id="MBB5800244.1"/>
    </source>
</evidence>
<organism evidence="1 2">
    <name type="scientific">Saccharothrix ecbatanensis</name>
    <dbReference type="NCBI Taxonomy" id="1105145"/>
    <lineage>
        <taxon>Bacteria</taxon>
        <taxon>Bacillati</taxon>
        <taxon>Actinomycetota</taxon>
        <taxon>Actinomycetes</taxon>
        <taxon>Pseudonocardiales</taxon>
        <taxon>Pseudonocardiaceae</taxon>
        <taxon>Saccharothrix</taxon>
    </lineage>
</organism>